<dbReference type="EMBL" id="BRXW01000552">
    <property type="protein sequence ID" value="GMH65480.1"/>
    <property type="molecule type" value="Genomic_DNA"/>
</dbReference>
<keyword evidence="1" id="KW-0472">Membrane</keyword>
<sequence>MSDPVAAFDLKISNQISPPDLLKQTAITYNTTPTPQSTFSYAYALSHSAKQSERVYGLQLFDQLIASNYEHSVDCFYGSAVAQYLNGDFSGSRKSVEAILRANPENERALELHAATIQIIEKKERQENIAVGTGVLAVGVGLVVGIAGILIGKKR</sequence>
<comment type="caution">
    <text evidence="2">The sequence shown here is derived from an EMBL/GenBank/DDBJ whole genome shotgun (WGS) entry which is preliminary data.</text>
</comment>
<dbReference type="InterPro" id="IPR011990">
    <property type="entry name" value="TPR-like_helical_dom_sf"/>
</dbReference>
<dbReference type="PANTHER" id="PTHR13247">
    <property type="entry name" value="TETRATRICOPEPTIDE REPEAT PROTEIN 11 TPR REPEAT PROTEIN 11"/>
    <property type="match status" value="1"/>
</dbReference>
<feature type="transmembrane region" description="Helical" evidence="1">
    <location>
        <begin position="129"/>
        <end position="151"/>
    </location>
</feature>
<dbReference type="GO" id="GO:0005741">
    <property type="term" value="C:mitochondrial outer membrane"/>
    <property type="evidence" value="ECO:0007669"/>
    <property type="project" value="TreeGrafter"/>
</dbReference>
<dbReference type="GO" id="GO:0000266">
    <property type="term" value="P:mitochondrial fission"/>
    <property type="evidence" value="ECO:0007669"/>
    <property type="project" value="InterPro"/>
</dbReference>
<dbReference type="GO" id="GO:0000422">
    <property type="term" value="P:autophagy of mitochondrion"/>
    <property type="evidence" value="ECO:0007669"/>
    <property type="project" value="TreeGrafter"/>
</dbReference>
<evidence type="ECO:0008006" key="4">
    <source>
        <dbReference type="Google" id="ProtNLM"/>
    </source>
</evidence>
<reference evidence="3" key="1">
    <citation type="journal article" date="2023" name="Commun. Biol.">
        <title>Genome analysis of Parmales, the sister group of diatoms, reveals the evolutionary specialization of diatoms from phago-mixotrophs to photoautotrophs.</title>
        <authorList>
            <person name="Ban H."/>
            <person name="Sato S."/>
            <person name="Yoshikawa S."/>
            <person name="Yamada K."/>
            <person name="Nakamura Y."/>
            <person name="Ichinomiya M."/>
            <person name="Sato N."/>
            <person name="Blanc-Mathieu R."/>
            <person name="Endo H."/>
            <person name="Kuwata A."/>
            <person name="Ogata H."/>
        </authorList>
    </citation>
    <scope>NUCLEOTIDE SEQUENCE [LARGE SCALE GENOMIC DNA]</scope>
    <source>
        <strain evidence="3">NIES 3700</strain>
    </source>
</reference>
<evidence type="ECO:0000313" key="3">
    <source>
        <dbReference type="Proteomes" id="UP001165122"/>
    </source>
</evidence>
<dbReference type="AlphaFoldDB" id="A0A9W7E527"/>
<evidence type="ECO:0000313" key="2">
    <source>
        <dbReference type="EMBL" id="GMH65480.1"/>
    </source>
</evidence>
<dbReference type="GO" id="GO:0005778">
    <property type="term" value="C:peroxisomal membrane"/>
    <property type="evidence" value="ECO:0007669"/>
    <property type="project" value="TreeGrafter"/>
</dbReference>
<dbReference type="SUPFAM" id="SSF48452">
    <property type="entry name" value="TPR-like"/>
    <property type="match status" value="1"/>
</dbReference>
<keyword evidence="1" id="KW-0812">Transmembrane</keyword>
<dbReference type="Proteomes" id="UP001165122">
    <property type="component" value="Unassembled WGS sequence"/>
</dbReference>
<organism evidence="2 3">
    <name type="scientific">Triparma laevis f. longispina</name>
    <dbReference type="NCBI Taxonomy" id="1714387"/>
    <lineage>
        <taxon>Eukaryota</taxon>
        <taxon>Sar</taxon>
        <taxon>Stramenopiles</taxon>
        <taxon>Ochrophyta</taxon>
        <taxon>Bolidophyceae</taxon>
        <taxon>Parmales</taxon>
        <taxon>Triparmaceae</taxon>
        <taxon>Triparma</taxon>
    </lineage>
</organism>
<evidence type="ECO:0000256" key="1">
    <source>
        <dbReference type="SAM" id="Phobius"/>
    </source>
</evidence>
<protein>
    <recommendedName>
        <fullName evidence="4">Mitochondrial fission 1 protein</fullName>
    </recommendedName>
</protein>
<dbReference type="InterPro" id="IPR016543">
    <property type="entry name" value="Fis1"/>
</dbReference>
<dbReference type="Gene3D" id="1.25.40.10">
    <property type="entry name" value="Tetratricopeptide repeat domain"/>
    <property type="match status" value="1"/>
</dbReference>
<dbReference type="PANTHER" id="PTHR13247:SF0">
    <property type="entry name" value="MITOCHONDRIAL FISSION 1 PROTEIN"/>
    <property type="match status" value="1"/>
</dbReference>
<gene>
    <name evidence="2" type="ORF">TrLO_g8840</name>
</gene>
<keyword evidence="3" id="KW-1185">Reference proteome</keyword>
<keyword evidence="1" id="KW-1133">Transmembrane helix</keyword>
<dbReference type="GO" id="GO:0016559">
    <property type="term" value="P:peroxisome fission"/>
    <property type="evidence" value="ECO:0007669"/>
    <property type="project" value="TreeGrafter"/>
</dbReference>
<name>A0A9W7E527_9STRA</name>
<dbReference type="Pfam" id="PF14853">
    <property type="entry name" value="Fis1_TPR_C"/>
    <property type="match status" value="1"/>
</dbReference>
<dbReference type="OrthoDB" id="421154at2759"/>
<accession>A0A9W7E527</accession>
<proteinExistence type="predicted"/>
<dbReference type="InterPro" id="IPR028061">
    <property type="entry name" value="Fis1_TPR_C"/>
</dbReference>